<dbReference type="InterPro" id="IPR012281">
    <property type="entry name" value="Phospholipid_synth_PlsX-like"/>
</dbReference>
<evidence type="ECO:0000256" key="4">
    <source>
        <dbReference type="ARBA" id="ARBA00022679"/>
    </source>
</evidence>
<comment type="catalytic activity">
    <reaction evidence="1 10">
        <text>a fatty acyl-[ACP] + phosphate = an acyl phosphate + holo-[ACP]</text>
        <dbReference type="Rhea" id="RHEA:42292"/>
        <dbReference type="Rhea" id="RHEA-COMP:9685"/>
        <dbReference type="Rhea" id="RHEA-COMP:14125"/>
        <dbReference type="ChEBI" id="CHEBI:43474"/>
        <dbReference type="ChEBI" id="CHEBI:59918"/>
        <dbReference type="ChEBI" id="CHEBI:64479"/>
        <dbReference type="ChEBI" id="CHEBI:138651"/>
        <dbReference type="EC" id="2.3.1.274"/>
    </reaction>
</comment>
<dbReference type="EMBL" id="FNPD01000001">
    <property type="protein sequence ID" value="SDX67177.1"/>
    <property type="molecule type" value="Genomic_DNA"/>
</dbReference>
<evidence type="ECO:0000256" key="7">
    <source>
        <dbReference type="ARBA" id="ARBA00023264"/>
    </source>
</evidence>
<reference evidence="12" key="1">
    <citation type="submission" date="2016-10" db="EMBL/GenBank/DDBJ databases">
        <authorList>
            <person name="Varghese N."/>
            <person name="Submissions S."/>
        </authorList>
    </citation>
    <scope>NUCLEOTIDE SEQUENCE [LARGE SCALE GENOMIC DNA]</scope>
    <source>
        <strain evidence="12">DSM 13490</strain>
    </source>
</reference>
<sequence>MILALDAMGGDHAPGEVCKGALAACSKYPDLEVVLVGDGSQIEMSIQGAEPFVTKRIHIVHTDEFITMGESPTVAFRKKKKASIRMVMDMVKSGDAQGCISAGNTGAVVAGGVLILGRIEGIDRPGLGVPIPLPNRITLLIDVGATVRCKPINLYQFAIMGDIYMKNTLGVKSPVVALLSNGEEEIKGDEVVCEARNMLAGGNMEFMGYVEGKDIPLGVADVVVCDGFTGNVLLKFIEGVGEALYKLLKEEMEQRVLPKVGFLFLLPMLKEIWGRFDYEKYGGTPLLGVNGVVIKAHGRSKARAIDNALKVARDFANHRGVDLIRDGLDRGGM</sequence>
<accession>A0A1H3DLE7</accession>
<dbReference type="EC" id="2.3.1.274" evidence="8 10"/>
<dbReference type="NCBIfam" id="TIGR00182">
    <property type="entry name" value="plsX"/>
    <property type="match status" value="1"/>
</dbReference>
<protein>
    <recommendedName>
        <fullName evidence="8 10">Phosphate acyltransferase</fullName>
        <ecNumber evidence="8 10">2.3.1.274</ecNumber>
    </recommendedName>
    <alternativeName>
        <fullName evidence="10">Acyl-ACP phosphotransacylase</fullName>
    </alternativeName>
    <alternativeName>
        <fullName evidence="10">Acyl-[acyl-carrier-protein]--phosphate acyltransferase</fullName>
    </alternativeName>
    <alternativeName>
        <fullName evidence="10">Phosphate-acyl-ACP acyltransferase</fullName>
    </alternativeName>
</protein>
<comment type="subcellular location">
    <subcellularLocation>
        <location evidence="10">Cytoplasm</location>
    </subcellularLocation>
    <text evidence="10">Associated with the membrane possibly through PlsY.</text>
</comment>
<keyword evidence="3 10" id="KW-0444">Lipid biosynthesis</keyword>
<comment type="pathway">
    <text evidence="10">Lipid metabolism; phospholipid metabolism.</text>
</comment>
<evidence type="ECO:0000256" key="10">
    <source>
        <dbReference type="HAMAP-Rule" id="MF_00019"/>
    </source>
</evidence>
<evidence type="ECO:0000256" key="2">
    <source>
        <dbReference type="ARBA" id="ARBA00022490"/>
    </source>
</evidence>
<dbReference type="PANTHER" id="PTHR30100">
    <property type="entry name" value="FATTY ACID/PHOSPHOLIPID SYNTHESIS PROTEIN PLSX"/>
    <property type="match status" value="1"/>
</dbReference>
<comment type="function">
    <text evidence="10">Catalyzes the reversible formation of acyl-phosphate (acyl-PO(4)) from acyl-[acyl-carrier-protein] (acyl-ACP). This enzyme utilizes acyl-ACP as fatty acyl donor, but not acyl-CoA.</text>
</comment>
<dbReference type="GO" id="GO:0008654">
    <property type="term" value="P:phospholipid biosynthetic process"/>
    <property type="evidence" value="ECO:0007669"/>
    <property type="project" value="UniProtKB-KW"/>
</dbReference>
<evidence type="ECO:0000256" key="3">
    <source>
        <dbReference type="ARBA" id="ARBA00022516"/>
    </source>
</evidence>
<evidence type="ECO:0000256" key="1">
    <source>
        <dbReference type="ARBA" id="ARBA00001232"/>
    </source>
</evidence>
<keyword evidence="7 10" id="KW-1208">Phospholipid metabolism</keyword>
<evidence type="ECO:0000313" key="11">
    <source>
        <dbReference type="EMBL" id="SDX67177.1"/>
    </source>
</evidence>
<dbReference type="HAMAP" id="MF_00019">
    <property type="entry name" value="PlsX"/>
    <property type="match status" value="1"/>
</dbReference>
<dbReference type="Gene3D" id="3.40.718.10">
    <property type="entry name" value="Isopropylmalate Dehydrogenase"/>
    <property type="match status" value="1"/>
</dbReference>
<organism evidence="11 12">
    <name type="scientific">Acetomicrobium thermoterrenum DSM 13490</name>
    <dbReference type="NCBI Taxonomy" id="1120987"/>
    <lineage>
        <taxon>Bacteria</taxon>
        <taxon>Thermotogati</taxon>
        <taxon>Synergistota</taxon>
        <taxon>Synergistia</taxon>
        <taxon>Synergistales</taxon>
        <taxon>Acetomicrobiaceae</taxon>
        <taxon>Acetomicrobium</taxon>
    </lineage>
</organism>
<dbReference type="AlphaFoldDB" id="A0A1H3DLE7"/>
<name>A0A1H3DLE7_9BACT</name>
<dbReference type="RefSeq" id="WP_091459918.1">
    <property type="nucleotide sequence ID" value="NZ_FNPD01000001.1"/>
</dbReference>
<comment type="subunit">
    <text evidence="9 10">Homodimer. Probably interacts with PlsY.</text>
</comment>
<dbReference type="PANTHER" id="PTHR30100:SF1">
    <property type="entry name" value="PHOSPHATE ACYLTRANSFERASE"/>
    <property type="match status" value="1"/>
</dbReference>
<dbReference type="Pfam" id="PF02504">
    <property type="entry name" value="FA_synthesis"/>
    <property type="match status" value="1"/>
</dbReference>
<keyword evidence="6 10" id="KW-0594">Phospholipid biosynthesis</keyword>
<dbReference type="UniPathway" id="UPA00085"/>
<gene>
    <name evidence="10" type="primary">plsX</name>
    <name evidence="11" type="ORF">SAMN03080603_00206</name>
</gene>
<dbReference type="Proteomes" id="UP000199266">
    <property type="component" value="Unassembled WGS sequence"/>
</dbReference>
<dbReference type="InterPro" id="IPR003664">
    <property type="entry name" value="FA_synthesis"/>
</dbReference>
<proteinExistence type="inferred from homology"/>
<dbReference type="GO" id="GO:0006633">
    <property type="term" value="P:fatty acid biosynthetic process"/>
    <property type="evidence" value="ECO:0007669"/>
    <property type="project" value="UniProtKB-UniRule"/>
</dbReference>
<evidence type="ECO:0000256" key="9">
    <source>
        <dbReference type="ARBA" id="ARBA00046608"/>
    </source>
</evidence>
<keyword evidence="5 10" id="KW-0443">Lipid metabolism</keyword>
<evidence type="ECO:0000256" key="5">
    <source>
        <dbReference type="ARBA" id="ARBA00023098"/>
    </source>
</evidence>
<dbReference type="SUPFAM" id="SSF53659">
    <property type="entry name" value="Isocitrate/Isopropylmalate dehydrogenase-like"/>
    <property type="match status" value="1"/>
</dbReference>
<comment type="similarity">
    <text evidence="10">Belongs to the PlsX family.</text>
</comment>
<evidence type="ECO:0000313" key="12">
    <source>
        <dbReference type="Proteomes" id="UP000199266"/>
    </source>
</evidence>
<keyword evidence="4 10" id="KW-0808">Transferase</keyword>
<dbReference type="PIRSF" id="PIRSF002465">
    <property type="entry name" value="Phsphlp_syn_PlsX"/>
    <property type="match status" value="1"/>
</dbReference>
<dbReference type="GO" id="GO:0005737">
    <property type="term" value="C:cytoplasm"/>
    <property type="evidence" value="ECO:0007669"/>
    <property type="project" value="UniProtKB-SubCell"/>
</dbReference>
<keyword evidence="2 10" id="KW-0963">Cytoplasm</keyword>
<keyword evidence="12" id="KW-1185">Reference proteome</keyword>
<dbReference type="GO" id="GO:0043811">
    <property type="term" value="F:phosphate:acyl-[acyl carrier protein] acyltransferase activity"/>
    <property type="evidence" value="ECO:0007669"/>
    <property type="project" value="UniProtKB-UniRule"/>
</dbReference>
<evidence type="ECO:0000256" key="8">
    <source>
        <dbReference type="ARBA" id="ARBA00024069"/>
    </source>
</evidence>
<evidence type="ECO:0000256" key="6">
    <source>
        <dbReference type="ARBA" id="ARBA00023209"/>
    </source>
</evidence>
<keyword evidence="11" id="KW-0012">Acyltransferase</keyword>